<dbReference type="GO" id="GO:0016740">
    <property type="term" value="F:transferase activity"/>
    <property type="evidence" value="ECO:0007669"/>
    <property type="project" value="InterPro"/>
</dbReference>
<evidence type="ECO:0000313" key="6">
    <source>
        <dbReference type="Proteomes" id="UP000287547"/>
    </source>
</evidence>
<dbReference type="RefSeq" id="WP_051795240.1">
    <property type="nucleotide sequence ID" value="NZ_QHKI01000038.1"/>
</dbReference>
<protein>
    <submittedName>
        <fullName evidence="5">Capreomycidine synthase</fullName>
    </submittedName>
</protein>
<evidence type="ECO:0000256" key="1">
    <source>
        <dbReference type="ARBA" id="ARBA00001933"/>
    </source>
</evidence>
<dbReference type="InterPro" id="IPR015424">
    <property type="entry name" value="PyrdxlP-dep_Trfase"/>
</dbReference>
<evidence type="ECO:0000259" key="4">
    <source>
        <dbReference type="Pfam" id="PF00155"/>
    </source>
</evidence>
<reference evidence="5 6" key="1">
    <citation type="submission" date="2018-05" db="EMBL/GenBank/DDBJ databases">
        <title>Evolution of GPA BGCs.</title>
        <authorList>
            <person name="Waglechner N."/>
            <person name="Wright G.D."/>
        </authorList>
    </citation>
    <scope>NUCLEOTIDE SEQUENCE [LARGE SCALE GENOMIC DNA]</scope>
    <source>
        <strain evidence="5 6">A82846</strain>
    </source>
</reference>
<dbReference type="PANTHER" id="PTHR43510:SF1">
    <property type="entry name" value="AMINOTRANSFERASE FUNCTION, HYPOTHETICAL (EUROFUNG)"/>
    <property type="match status" value="1"/>
</dbReference>
<dbReference type="Gene3D" id="3.40.640.10">
    <property type="entry name" value="Type I PLP-dependent aspartate aminotransferase-like (Major domain)"/>
    <property type="match status" value="1"/>
</dbReference>
<dbReference type="NCBIfam" id="TIGR03947">
    <property type="entry name" value="viomycin_VioD"/>
    <property type="match status" value="1"/>
</dbReference>
<dbReference type="GO" id="GO:0030170">
    <property type="term" value="F:pyridoxal phosphate binding"/>
    <property type="evidence" value="ECO:0007669"/>
    <property type="project" value="InterPro"/>
</dbReference>
<dbReference type="InterPro" id="IPR015421">
    <property type="entry name" value="PyrdxlP-dep_Trfase_major"/>
</dbReference>
<organism evidence="5 6">
    <name type="scientific">Kibdelosporangium aridum</name>
    <dbReference type="NCBI Taxonomy" id="2030"/>
    <lineage>
        <taxon>Bacteria</taxon>
        <taxon>Bacillati</taxon>
        <taxon>Actinomycetota</taxon>
        <taxon>Actinomycetes</taxon>
        <taxon>Pseudonocardiales</taxon>
        <taxon>Pseudonocardiaceae</taxon>
        <taxon>Kibdelosporangium</taxon>
    </lineage>
</organism>
<dbReference type="InterPro" id="IPR001917">
    <property type="entry name" value="Aminotrans_II_pyridoxalP_BS"/>
</dbReference>
<feature type="domain" description="Aminotransferase class I/classII large" evidence="4">
    <location>
        <begin position="62"/>
        <end position="366"/>
    </location>
</feature>
<dbReference type="Pfam" id="PF00155">
    <property type="entry name" value="Aminotran_1_2"/>
    <property type="match status" value="1"/>
</dbReference>
<accession>A0A428Z0T2</accession>
<gene>
    <name evidence="5" type="primary">vioD</name>
    <name evidence="5" type="ORF">DMH04_34200</name>
</gene>
<dbReference type="CDD" id="cd00609">
    <property type="entry name" value="AAT_like"/>
    <property type="match status" value="1"/>
</dbReference>
<dbReference type="Proteomes" id="UP000287547">
    <property type="component" value="Unassembled WGS sequence"/>
</dbReference>
<dbReference type="PROSITE" id="PS00599">
    <property type="entry name" value="AA_TRANSFER_CLASS_2"/>
    <property type="match status" value="1"/>
</dbReference>
<keyword evidence="2 3" id="KW-0663">Pyridoxal phosphate</keyword>
<comment type="cofactor">
    <cofactor evidence="1 3">
        <name>pyridoxal 5'-phosphate</name>
        <dbReference type="ChEBI" id="CHEBI:597326"/>
    </cofactor>
</comment>
<dbReference type="AlphaFoldDB" id="A0A428Z0T2"/>
<evidence type="ECO:0000256" key="2">
    <source>
        <dbReference type="ARBA" id="ARBA00022898"/>
    </source>
</evidence>
<evidence type="ECO:0000313" key="5">
    <source>
        <dbReference type="EMBL" id="RSM78010.1"/>
    </source>
</evidence>
<dbReference type="InterPro" id="IPR004839">
    <property type="entry name" value="Aminotransferase_I/II_large"/>
</dbReference>
<dbReference type="InterPro" id="IPR023965">
    <property type="entry name" value="Capreomycidine_synthase"/>
</dbReference>
<dbReference type="EMBL" id="QHKI01000038">
    <property type="protein sequence ID" value="RSM78010.1"/>
    <property type="molecule type" value="Genomic_DNA"/>
</dbReference>
<proteinExistence type="inferred from homology"/>
<sequence>MSSPALSGIKPARLEDWFRYRYFDADIDVSSSGVQNYSVAEILRIAGVPAPDLTTMVMRDSPSVGAHALRAAIADRFAPGHDECVAVTHGSSEAIFLALAVLVRPGDEIITVRPAYHSLSGIAEALGATVHGWDLDSANGFQPDFDQLARLITKRTRVVIVNFPHNPTGTTLDTEAFRRLLDTVDHHGCHLLWDAACGELTYDAPPLPDPHHLIGNCVSFGTLSKAYGLPGLRVGWSLAPPELITEMVRLRDYVTLATSPLNELIATAVLRNADAVVGPRLAQAAHNRQALRTWLAANPGLFSCVLPAGGVSAFPRVGHPVDVDSCCTRLADEHGVLVVPGSCFGHPDRFRLGFGGDTGEFEKGLAELARFFRAEADRQR</sequence>
<dbReference type="Gene3D" id="3.90.1150.10">
    <property type="entry name" value="Aspartate Aminotransferase, domain 1"/>
    <property type="match status" value="1"/>
</dbReference>
<dbReference type="PANTHER" id="PTHR43510">
    <property type="entry name" value="AMINOTRANSFERASE FUNCTION, HYPOTHETICAL (EUROFUNG)"/>
    <property type="match status" value="1"/>
</dbReference>
<evidence type="ECO:0000256" key="3">
    <source>
        <dbReference type="RuleBase" id="RU003693"/>
    </source>
</evidence>
<dbReference type="SUPFAM" id="SSF53383">
    <property type="entry name" value="PLP-dependent transferases"/>
    <property type="match status" value="1"/>
</dbReference>
<dbReference type="InterPro" id="IPR015422">
    <property type="entry name" value="PyrdxlP-dep_Trfase_small"/>
</dbReference>
<comment type="caution">
    <text evidence="5">The sequence shown here is derived from an EMBL/GenBank/DDBJ whole genome shotgun (WGS) entry which is preliminary data.</text>
</comment>
<name>A0A428Z0T2_KIBAR</name>
<comment type="similarity">
    <text evidence="3">Belongs to the class-II pyridoxal-phosphate-dependent aminotransferase family.</text>
</comment>
<dbReference type="OrthoDB" id="9763453at2"/>